<sequence length="479" mass="54013">MTGLFITIVNMSITASYVALAVIIARCLLKRVPKIFSYILWSAVAIRLLIPVSYTSAFSLMKLVQPASRQETRILEYVPHDIGLQKNPVLDVGMSSIRQLFPLPKAALGASMNPMQLYIGLGMMIWLTGVVALLAYTVYSYLRVRRTVRTATLVRDRIFETDRITTPFVFGIIRPRIYIPTGIPEQGLRYMVEHELVHIRRGDHIVKPIAYLLLIVHWFNPLMWLSYRLMTKDMEMSCDERVVRAMGDGSKTGYATALLSIAIDRSHLRLPGPLAFGESDVKARIKNILAFRQPSSKLVVVILFFVGMLVTGFLANPKPIQPSALPLQSTVTDNDQIYDLDKLMANQTLYVGNASKVGGLISGLPHPQGMEGKGMELQTKEEPYGVTIIYELTNTEQSKGTDLYYRNAILLLSLINNVDYITYRINHKISDRESSAMEITISRAEANQIIGEDVRHFAESKQSVRKLIDRVEYLYNGQH</sequence>
<feature type="transmembrane region" description="Helical" evidence="1">
    <location>
        <begin position="6"/>
        <end position="28"/>
    </location>
</feature>
<keyword evidence="1" id="KW-0472">Membrane</keyword>
<evidence type="ECO:0000313" key="4">
    <source>
        <dbReference type="EMBL" id="GLX71231.1"/>
    </source>
</evidence>
<keyword evidence="5" id="KW-1185">Reference proteome</keyword>
<evidence type="ECO:0008006" key="6">
    <source>
        <dbReference type="Google" id="ProtNLM"/>
    </source>
</evidence>
<feature type="transmembrane region" description="Helical" evidence="1">
    <location>
        <begin position="298"/>
        <end position="315"/>
    </location>
</feature>
<dbReference type="PANTHER" id="PTHR34978:SF3">
    <property type="entry name" value="SLR0241 PROTEIN"/>
    <property type="match status" value="1"/>
</dbReference>
<evidence type="ECO:0000259" key="2">
    <source>
        <dbReference type="Pfam" id="PF05569"/>
    </source>
</evidence>
<reference evidence="4 5" key="1">
    <citation type="submission" date="2023-03" db="EMBL/GenBank/DDBJ databases">
        <title>Draft genome sequence of the bacteria which degrade cell wall of Tricholomamatutake.</title>
        <authorList>
            <person name="Konishi Y."/>
            <person name="Fukuta Y."/>
            <person name="Shirasaka N."/>
        </authorList>
    </citation>
    <scope>NUCLEOTIDE SEQUENCE [LARGE SCALE GENOMIC DNA]</scope>
    <source>
        <strain evidence="5">mu1</strain>
    </source>
</reference>
<organism evidence="4 5">
    <name type="scientific">Paenibacillus glycanilyticus</name>
    <dbReference type="NCBI Taxonomy" id="126569"/>
    <lineage>
        <taxon>Bacteria</taxon>
        <taxon>Bacillati</taxon>
        <taxon>Bacillota</taxon>
        <taxon>Bacilli</taxon>
        <taxon>Bacillales</taxon>
        <taxon>Paenibacillaceae</taxon>
        <taxon>Paenibacillus</taxon>
    </lineage>
</organism>
<evidence type="ECO:0000256" key="1">
    <source>
        <dbReference type="SAM" id="Phobius"/>
    </source>
</evidence>
<proteinExistence type="predicted"/>
<feature type="transmembrane region" description="Helical" evidence="1">
    <location>
        <begin position="35"/>
        <end position="54"/>
    </location>
</feature>
<dbReference type="InterPro" id="IPR052173">
    <property type="entry name" value="Beta-lactam_resp_regulator"/>
</dbReference>
<dbReference type="CDD" id="cd07341">
    <property type="entry name" value="M56_BlaR1_MecR1_like"/>
    <property type="match status" value="1"/>
</dbReference>
<accession>A0ABQ6GPE4</accession>
<comment type="caution">
    <text evidence="4">The sequence shown here is derived from an EMBL/GenBank/DDBJ whole genome shotgun (WGS) entry which is preliminary data.</text>
</comment>
<dbReference type="EMBL" id="BSSQ01000028">
    <property type="protein sequence ID" value="GLX71231.1"/>
    <property type="molecule type" value="Genomic_DNA"/>
</dbReference>
<dbReference type="Pfam" id="PF16107">
    <property type="entry name" value="DUF4825"/>
    <property type="match status" value="1"/>
</dbReference>
<dbReference type="Proteomes" id="UP001157114">
    <property type="component" value="Unassembled WGS sequence"/>
</dbReference>
<dbReference type="PANTHER" id="PTHR34978">
    <property type="entry name" value="POSSIBLE SENSOR-TRANSDUCER PROTEIN BLAR"/>
    <property type="match status" value="1"/>
</dbReference>
<evidence type="ECO:0000259" key="3">
    <source>
        <dbReference type="Pfam" id="PF16107"/>
    </source>
</evidence>
<gene>
    <name evidence="4" type="ORF">MU1_55800</name>
</gene>
<feature type="domain" description="DUF4825" evidence="3">
    <location>
        <begin position="343"/>
        <end position="428"/>
    </location>
</feature>
<evidence type="ECO:0000313" key="5">
    <source>
        <dbReference type="Proteomes" id="UP001157114"/>
    </source>
</evidence>
<dbReference type="RefSeq" id="WP_284242033.1">
    <property type="nucleotide sequence ID" value="NZ_BSSQ01000028.1"/>
</dbReference>
<protein>
    <recommendedName>
        <fullName evidence="6">Peptidase M56 BlaR1</fullName>
    </recommendedName>
</protein>
<name>A0ABQ6GPE4_9BACL</name>
<keyword evidence="1" id="KW-1133">Transmembrane helix</keyword>
<dbReference type="Pfam" id="PF05569">
    <property type="entry name" value="Peptidase_M56"/>
    <property type="match status" value="1"/>
</dbReference>
<feature type="domain" description="Peptidase M56" evidence="2">
    <location>
        <begin position="7"/>
        <end position="288"/>
    </location>
</feature>
<dbReference type="InterPro" id="IPR032250">
    <property type="entry name" value="DUF4825"/>
</dbReference>
<feature type="transmembrane region" description="Helical" evidence="1">
    <location>
        <begin position="117"/>
        <end position="139"/>
    </location>
</feature>
<keyword evidence="1" id="KW-0812">Transmembrane</keyword>
<dbReference type="InterPro" id="IPR008756">
    <property type="entry name" value="Peptidase_M56"/>
</dbReference>